<dbReference type="PRINTS" id="PR00506">
    <property type="entry name" value="D21N6MTFRASE"/>
</dbReference>
<feature type="non-terminal residue" evidence="5">
    <location>
        <position position="1"/>
    </location>
</feature>
<name>A0AAW9XH51_MESFC</name>
<evidence type="ECO:0000256" key="3">
    <source>
        <dbReference type="ARBA" id="ARBA00022691"/>
    </source>
</evidence>
<accession>A0AAW9XH51</accession>
<evidence type="ECO:0000259" key="4">
    <source>
        <dbReference type="Pfam" id="PF01555"/>
    </source>
</evidence>
<comment type="caution">
    <text evidence="5">The sequence shown here is derived from an EMBL/GenBank/DDBJ whole genome shotgun (WGS) entry which is preliminary data.</text>
</comment>
<dbReference type="GO" id="GO:0032259">
    <property type="term" value="P:methylation"/>
    <property type="evidence" value="ECO:0007669"/>
    <property type="project" value="UniProtKB-KW"/>
</dbReference>
<dbReference type="AlphaFoldDB" id="A0AAW9XH51"/>
<dbReference type="GO" id="GO:0003677">
    <property type="term" value="F:DNA binding"/>
    <property type="evidence" value="ECO:0007669"/>
    <property type="project" value="InterPro"/>
</dbReference>
<keyword evidence="1" id="KW-0489">Methyltransferase</keyword>
<dbReference type="SUPFAM" id="SSF53335">
    <property type="entry name" value="S-adenosyl-L-methionine-dependent methyltransferases"/>
    <property type="match status" value="1"/>
</dbReference>
<dbReference type="Proteomes" id="UP001193441">
    <property type="component" value="Unassembled WGS sequence"/>
</dbReference>
<keyword evidence="3" id="KW-0949">S-adenosyl-L-methionine</keyword>
<protein>
    <submittedName>
        <fullName evidence="5">Site-specific DNA-methyltransferase</fullName>
    </submittedName>
</protein>
<dbReference type="GO" id="GO:0008170">
    <property type="term" value="F:N-methyltransferase activity"/>
    <property type="evidence" value="ECO:0007669"/>
    <property type="project" value="InterPro"/>
</dbReference>
<evidence type="ECO:0000313" key="6">
    <source>
        <dbReference type="Proteomes" id="UP001193441"/>
    </source>
</evidence>
<dbReference type="Gene3D" id="3.40.50.150">
    <property type="entry name" value="Vaccinia Virus protein VP39"/>
    <property type="match status" value="1"/>
</dbReference>
<dbReference type="EMBL" id="QQRD01000009">
    <property type="protein sequence ID" value="MXR56930.1"/>
    <property type="molecule type" value="Genomic_DNA"/>
</dbReference>
<reference evidence="5" key="1">
    <citation type="submission" date="2018-07" db="EMBL/GenBank/DDBJ databases">
        <title>Genetic characterization of Mycoplasma hyopneumoniae, M. hyorhinis and M. flocculare isolates through whole genome sequencing analysis: comparative analysis of sequence types and putative genes involved in virulence.</title>
        <authorList>
            <person name="Fourour S."/>
            <person name="Lucas P."/>
            <person name="Touzain F."/>
            <person name="Tocqueville V."/>
            <person name="Kempf I."/>
            <person name="Marois-Crehan C."/>
        </authorList>
    </citation>
    <scope>NUCLEOTIDE SEQUENCE</scope>
    <source>
        <strain evidence="5">MF22</strain>
    </source>
</reference>
<dbReference type="RefSeq" id="WP_160584040.1">
    <property type="nucleotide sequence ID" value="NZ_QQRD01000009.1"/>
</dbReference>
<dbReference type="InterPro" id="IPR029063">
    <property type="entry name" value="SAM-dependent_MTases_sf"/>
</dbReference>
<feature type="domain" description="DNA methylase N-4/N-6" evidence="4">
    <location>
        <begin position="4"/>
        <end position="49"/>
    </location>
</feature>
<gene>
    <name evidence="5" type="ORF">DR094_02885</name>
</gene>
<dbReference type="InterPro" id="IPR002941">
    <property type="entry name" value="DNA_methylase_N4/N6"/>
</dbReference>
<organism evidence="5 6">
    <name type="scientific">Mesomycoplasma flocculare</name>
    <name type="common">Mycoplasma flocculare</name>
    <dbReference type="NCBI Taxonomy" id="2128"/>
    <lineage>
        <taxon>Bacteria</taxon>
        <taxon>Bacillati</taxon>
        <taxon>Mycoplasmatota</taxon>
        <taxon>Mycoplasmoidales</taxon>
        <taxon>Metamycoplasmataceae</taxon>
        <taxon>Mesomycoplasma</taxon>
    </lineage>
</organism>
<sequence>NSKEFDYPKPVRLIKYLIKMLSSKKNIRVLDFFAGSGTTGQAVLELNKEDNGTRTFTLVTNNENNIGQNVTYERLYRINKGQGTKGQKDFEWIKKNEAFNTSLNVFWSKTYNTSLLNNDITNQELKDKFKKLLKEFGIYKNKSKVNDSVLKTLSSLRSYKEENEEK</sequence>
<evidence type="ECO:0000313" key="5">
    <source>
        <dbReference type="EMBL" id="MXR56930.1"/>
    </source>
</evidence>
<keyword evidence="2" id="KW-0808">Transferase</keyword>
<evidence type="ECO:0000256" key="1">
    <source>
        <dbReference type="ARBA" id="ARBA00022603"/>
    </source>
</evidence>
<evidence type="ECO:0000256" key="2">
    <source>
        <dbReference type="ARBA" id="ARBA00022679"/>
    </source>
</evidence>
<dbReference type="Pfam" id="PF01555">
    <property type="entry name" value="N6_N4_Mtase"/>
    <property type="match status" value="1"/>
</dbReference>
<dbReference type="InterPro" id="IPR002295">
    <property type="entry name" value="N4/N6-MTase_EcoPI_Mod-like"/>
</dbReference>
<proteinExistence type="predicted"/>